<evidence type="ECO:0000313" key="3">
    <source>
        <dbReference type="Proteomes" id="UP000253094"/>
    </source>
</evidence>
<comment type="caution">
    <text evidence="2">The sequence shown here is derived from an EMBL/GenBank/DDBJ whole genome shotgun (WGS) entry which is preliminary data.</text>
</comment>
<evidence type="ECO:0000256" key="1">
    <source>
        <dbReference type="SAM" id="MobiDB-lite"/>
    </source>
</evidence>
<keyword evidence="3" id="KW-1185">Reference proteome</keyword>
<feature type="region of interest" description="Disordered" evidence="1">
    <location>
        <begin position="101"/>
        <end position="128"/>
    </location>
</feature>
<accession>A0A367EE47</accession>
<organism evidence="2 3">
    <name type="scientific">Sphaerisporangium album</name>
    <dbReference type="NCBI Taxonomy" id="509200"/>
    <lineage>
        <taxon>Bacteria</taxon>
        <taxon>Bacillati</taxon>
        <taxon>Actinomycetota</taxon>
        <taxon>Actinomycetes</taxon>
        <taxon>Streptosporangiales</taxon>
        <taxon>Streptosporangiaceae</taxon>
        <taxon>Sphaerisporangium</taxon>
    </lineage>
</organism>
<dbReference type="AlphaFoldDB" id="A0A367EE47"/>
<sequence>MMGAPFRPGRGAHIGSAVLAELARLWDQAAHRAAATPPPRRHTQKELAEACGVPHTTVGSWATGHSVPRDLDQLVRIGAVLAGWAGERPATAAQWELLVRSDRRPRRDTGRQAASTDGPGRPLEQVSDPLALEVHRPIEATRPDAGTLSVLPPYVRRAHDQRLAEVVDRAAGGCSAMAVLVGGSSTGKTRACWEALTILRAQGGWRLWHPFDPTRPEAALAELATVGPRTVVWLNETQFYFDTAGDTGERVAAALRTLLTDPGRAPVLVLGTLWPQHWDTLTRQAPNPQTDSHAQARAVLAGTDIAMNAGFTDEQMRELRQAAAGDARLAEAVTHAADGEITQYLAGVPELLARYHNAPPPAKALIHAAMDARRLGHRLALPHALLAAAAPAYLSDAEWDAAGQDWLEQALAYTAKPCKGVRGPLTAIRPRPGTRSPKADPAARPVGARHTDTEQGPVYQLADYLDQHGRRHRHEHVPPAGFWAALAIGAHPGDLVALGNAACGRGLLRDAAQLYKNAVTRYGDIFAVSELITLLHRVHPSDRRPAQWVTMRTTPDNPRAVALLLSILPRVGAEEQADVLLARDPARHAAMNDHFGAGLLLQALWDSGAKDQVSLLLARDPARHAPLHDLIRVMLLLNSLRHVGAEEQVSVLADRAAHHAALEDLNGVALLLHVLPEEQVGVLLARNPAHRAPLDQPGGVEFLLSTLRKLGAEEQISVLLARDPARHAALDDPIGVTSLLNTLRDLGAEEQVSVLAIRATRHAIQAAPHSVTWMLNALRDVGAEEQVSVLLARDPARHIALDHPDGVAQLLDTLRGVGAEEQISVLLARDPARHTALDDLNGVARLLKVLWDAGAKEQVSVLLSRDPARRVALHDVGPYDTGALDTLLDTLDEAGALTQLSMLLARLPAAGRFGVFLGRQDNGVRFRFGRAPDGHPAQPWSWDDLA</sequence>
<feature type="region of interest" description="Disordered" evidence="1">
    <location>
        <begin position="424"/>
        <end position="452"/>
    </location>
</feature>
<feature type="compositionally biased region" description="Basic and acidic residues" evidence="1">
    <location>
        <begin position="101"/>
        <end position="110"/>
    </location>
</feature>
<name>A0A367EE47_9ACTN</name>
<evidence type="ECO:0000313" key="2">
    <source>
        <dbReference type="EMBL" id="RCG16348.1"/>
    </source>
</evidence>
<dbReference type="InterPro" id="IPR001387">
    <property type="entry name" value="Cro/C1-type_HTH"/>
</dbReference>
<dbReference type="CDD" id="cd00093">
    <property type="entry name" value="HTH_XRE"/>
    <property type="match status" value="1"/>
</dbReference>
<proteinExistence type="predicted"/>
<dbReference type="EMBL" id="QOIL01000050">
    <property type="protein sequence ID" value="RCG16348.1"/>
    <property type="molecule type" value="Genomic_DNA"/>
</dbReference>
<gene>
    <name evidence="2" type="ORF">DQ384_40100</name>
</gene>
<dbReference type="Proteomes" id="UP000253094">
    <property type="component" value="Unassembled WGS sequence"/>
</dbReference>
<reference evidence="2 3" key="1">
    <citation type="submission" date="2018-06" db="EMBL/GenBank/DDBJ databases">
        <title>Sphaerisporangium craniellae sp. nov., isolated from a marine sponge in the South China Sea.</title>
        <authorList>
            <person name="Li L."/>
        </authorList>
    </citation>
    <scope>NUCLEOTIDE SEQUENCE [LARGE SCALE GENOMIC DNA]</scope>
    <source>
        <strain evidence="2 3">CCTCC AA 208026</strain>
    </source>
</reference>
<protein>
    <submittedName>
        <fullName evidence="2">XRE family transcriptional regulator</fullName>
    </submittedName>
</protein>